<dbReference type="Proteomes" id="UP000248926">
    <property type="component" value="Unassembled WGS sequence"/>
</dbReference>
<dbReference type="InterPro" id="IPR041413">
    <property type="entry name" value="MLTR_LBD"/>
</dbReference>
<feature type="domain" description="HTH cro/C1-type" evidence="1">
    <location>
        <begin position="14"/>
        <end position="85"/>
    </location>
</feature>
<accession>A0A328P7U9</accession>
<reference evidence="2 3" key="1">
    <citation type="journal article" date="2018" name="Genet. Mol. Biol.">
        <title>The genome sequence of Dyella jiangningensis FCAV SCS01 from a lignocellulose-decomposing microbial consortium metagenome reveals potential for biotechnological applications.</title>
        <authorList>
            <person name="Desiderato J.G."/>
            <person name="Alvarenga D.O."/>
            <person name="Constancio M.T.L."/>
            <person name="Alves L.M.C."/>
            <person name="Varani A.M."/>
        </authorList>
    </citation>
    <scope>NUCLEOTIDE SEQUENCE [LARGE SCALE GENOMIC DNA]</scope>
    <source>
        <strain evidence="2 3">FCAV SCS01</strain>
    </source>
</reference>
<dbReference type="Pfam" id="PF17765">
    <property type="entry name" value="MLTR_LBD"/>
    <property type="match status" value="1"/>
</dbReference>
<dbReference type="Pfam" id="PF13560">
    <property type="entry name" value="HTH_31"/>
    <property type="match status" value="1"/>
</dbReference>
<organism evidence="2 3">
    <name type="scientific">Dyella jiangningensis</name>
    <dbReference type="NCBI Taxonomy" id="1379159"/>
    <lineage>
        <taxon>Bacteria</taxon>
        <taxon>Pseudomonadati</taxon>
        <taxon>Pseudomonadota</taxon>
        <taxon>Gammaproteobacteria</taxon>
        <taxon>Lysobacterales</taxon>
        <taxon>Rhodanobacteraceae</taxon>
        <taxon>Dyella</taxon>
    </lineage>
</organism>
<dbReference type="InterPro" id="IPR010982">
    <property type="entry name" value="Lambda_DNA-bd_dom_sf"/>
</dbReference>
<protein>
    <submittedName>
        <fullName evidence="2">Transcriptional regulator</fullName>
    </submittedName>
</protein>
<dbReference type="EMBL" id="NFZS01000001">
    <property type="protein sequence ID" value="RAO78367.1"/>
    <property type="molecule type" value="Genomic_DNA"/>
</dbReference>
<dbReference type="PANTHER" id="PTHR35010">
    <property type="entry name" value="BLL4672 PROTEIN-RELATED"/>
    <property type="match status" value="1"/>
</dbReference>
<evidence type="ECO:0000313" key="2">
    <source>
        <dbReference type="EMBL" id="RAO78367.1"/>
    </source>
</evidence>
<keyword evidence="3" id="KW-1185">Reference proteome</keyword>
<dbReference type="AlphaFoldDB" id="A0A328P7U9"/>
<dbReference type="GO" id="GO:0003677">
    <property type="term" value="F:DNA binding"/>
    <property type="evidence" value="ECO:0007669"/>
    <property type="project" value="InterPro"/>
</dbReference>
<dbReference type="SMART" id="SM00530">
    <property type="entry name" value="HTH_XRE"/>
    <property type="match status" value="1"/>
</dbReference>
<name>A0A328P7U9_9GAMM</name>
<dbReference type="SUPFAM" id="SSF47413">
    <property type="entry name" value="lambda repressor-like DNA-binding domains"/>
    <property type="match status" value="1"/>
</dbReference>
<dbReference type="Gene3D" id="1.10.260.40">
    <property type="entry name" value="lambda repressor-like DNA-binding domains"/>
    <property type="match status" value="1"/>
</dbReference>
<evidence type="ECO:0000259" key="1">
    <source>
        <dbReference type="SMART" id="SM00530"/>
    </source>
</evidence>
<dbReference type="PANTHER" id="PTHR35010:SF2">
    <property type="entry name" value="BLL4672 PROTEIN"/>
    <property type="match status" value="1"/>
</dbReference>
<dbReference type="InterPro" id="IPR001387">
    <property type="entry name" value="Cro/C1-type_HTH"/>
</dbReference>
<dbReference type="CDD" id="cd00093">
    <property type="entry name" value="HTH_XRE"/>
    <property type="match status" value="1"/>
</dbReference>
<evidence type="ECO:0000313" key="3">
    <source>
        <dbReference type="Proteomes" id="UP000248926"/>
    </source>
</evidence>
<sequence length="282" mass="31794">MAMATTRESPLGTFLRERRTHLDAAALGFESKRRRTSGLRREEVAQRAHVSTTWYTWLEQGRGGAPSAQALDRIARALMLTEVEREHVHLLALGRPPGTGYQGADAVTPRVQRVLDSLPYSPAMVRTATWDVVAWNTAAATVLTDYGTLELHKRNILKLLFCDPRAKQMQQEWESVSQFVVAAFRADVVRAGASDEVKALVDELCRQSPDFEALWRNHDVRHYSDHVKHLRHPILGEIALEHSQFAVDGRADLCLVVYNPVTEDDARRIRQLVDAKLATREA</sequence>
<proteinExistence type="predicted"/>
<dbReference type="Gene3D" id="3.30.450.180">
    <property type="match status" value="1"/>
</dbReference>
<gene>
    <name evidence="2" type="ORF">CA260_06515</name>
</gene>
<comment type="caution">
    <text evidence="2">The sequence shown here is derived from an EMBL/GenBank/DDBJ whole genome shotgun (WGS) entry which is preliminary data.</text>
</comment>